<comment type="caution">
    <text evidence="16">The sequence shown here is derived from an EMBL/GenBank/DDBJ whole genome shotgun (WGS) entry which is preliminary data.</text>
</comment>
<dbReference type="InterPro" id="IPR032677">
    <property type="entry name" value="GTP_cyclohydro_II"/>
</dbReference>
<dbReference type="EMBL" id="BAABWN010000002">
    <property type="protein sequence ID" value="GAA6166744.1"/>
    <property type="molecule type" value="Genomic_DNA"/>
</dbReference>
<feature type="binding site" evidence="14">
    <location>
        <position position="32"/>
    </location>
    <ligand>
        <name>D-ribulose 5-phosphate</name>
        <dbReference type="ChEBI" id="CHEBI:58121"/>
    </ligand>
</feature>
<evidence type="ECO:0000256" key="12">
    <source>
        <dbReference type="ARBA" id="ARBA00023211"/>
    </source>
</evidence>
<evidence type="ECO:0000256" key="9">
    <source>
        <dbReference type="ARBA" id="ARBA00022619"/>
    </source>
</evidence>
<feature type="binding site" evidence="14">
    <location>
        <position position="28"/>
    </location>
    <ligand>
        <name>Mg(2+)</name>
        <dbReference type="ChEBI" id="CHEBI:18420"/>
        <label>2</label>
    </ligand>
</feature>
<gene>
    <name evidence="16" type="primary">ribBA</name>
    <name evidence="14" type="synonym">ribB</name>
    <name evidence="16" type="ORF">NBRC116591_05540</name>
</gene>
<dbReference type="Pfam" id="PF00926">
    <property type="entry name" value="DHBP_synthase"/>
    <property type="match status" value="1"/>
</dbReference>
<comment type="pathway">
    <text evidence="4 14">Cofactor biosynthesis; riboflavin biosynthesis; 2-hydroxy-3-oxobutyl phosphate from D-ribulose 5-phosphate: step 1/1.</text>
</comment>
<dbReference type="NCBIfam" id="TIGR00506">
    <property type="entry name" value="ribB"/>
    <property type="match status" value="1"/>
</dbReference>
<comment type="similarity">
    <text evidence="6">In the C-terminal section; belongs to the GTP cyclohydrolase II family.</text>
</comment>
<proteinExistence type="inferred from homology"/>
<feature type="binding site" evidence="14">
    <location>
        <position position="143"/>
    </location>
    <ligand>
        <name>Mg(2+)</name>
        <dbReference type="ChEBI" id="CHEBI:18420"/>
        <label>2</label>
    </ligand>
</feature>
<evidence type="ECO:0000313" key="16">
    <source>
        <dbReference type="EMBL" id="GAA6166744.1"/>
    </source>
</evidence>
<evidence type="ECO:0000313" key="17">
    <source>
        <dbReference type="Proteomes" id="UP001465153"/>
    </source>
</evidence>
<protein>
    <recommendedName>
        <fullName evidence="8 14">3,4-dihydroxy-2-butanone 4-phosphate synthase</fullName>
        <shortName evidence="14">DHBP synthase</shortName>
        <ecNumber evidence="7 14">4.1.99.12</ecNumber>
    </recommendedName>
</protein>
<dbReference type="InterPro" id="IPR036144">
    <property type="entry name" value="RibA-like_sf"/>
</dbReference>
<evidence type="ECO:0000256" key="3">
    <source>
        <dbReference type="ARBA" id="ARBA00002284"/>
    </source>
</evidence>
<evidence type="ECO:0000256" key="14">
    <source>
        <dbReference type="HAMAP-Rule" id="MF_00180"/>
    </source>
</evidence>
<comment type="cofactor">
    <cofactor evidence="14">
        <name>Mg(2+)</name>
        <dbReference type="ChEBI" id="CHEBI:18420"/>
    </cofactor>
    <cofactor evidence="14">
        <name>Mn(2+)</name>
        <dbReference type="ChEBI" id="CHEBI:29035"/>
    </cofactor>
    <text evidence="14">Binds 2 divalent metal cations per subunit. Magnesium or manganese.</text>
</comment>
<dbReference type="HAMAP" id="MF_00180">
    <property type="entry name" value="RibB"/>
    <property type="match status" value="1"/>
</dbReference>
<evidence type="ECO:0000256" key="4">
    <source>
        <dbReference type="ARBA" id="ARBA00004904"/>
    </source>
</evidence>
<dbReference type="Proteomes" id="UP001465153">
    <property type="component" value="Unassembled WGS sequence"/>
</dbReference>
<feature type="binding site" evidence="14">
    <location>
        <position position="28"/>
    </location>
    <ligand>
        <name>Mg(2+)</name>
        <dbReference type="ChEBI" id="CHEBI:18420"/>
        <label>1</label>
    </ligand>
</feature>
<comment type="similarity">
    <text evidence="5">In the N-terminal section; belongs to the DHBP synthase family.</text>
</comment>
<keyword evidence="9 14" id="KW-0686">Riboflavin biosynthesis</keyword>
<dbReference type="EC" id="4.1.99.12" evidence="7 14"/>
<reference evidence="16 17" key="1">
    <citation type="submission" date="2024-04" db="EMBL/GenBank/DDBJ databases">
        <title>Draft genome sequence of Sessilibacter corallicola NBRC 116591.</title>
        <authorList>
            <person name="Miyakawa T."/>
            <person name="Kusuya Y."/>
            <person name="Miura T."/>
        </authorList>
    </citation>
    <scope>NUCLEOTIDE SEQUENCE [LARGE SCALE GENOMIC DNA]</scope>
    <source>
        <strain evidence="16 17">KU-00831-HH</strain>
    </source>
</reference>
<dbReference type="InterPro" id="IPR000422">
    <property type="entry name" value="DHBP_synthase_RibB"/>
</dbReference>
<keyword evidence="13 14" id="KW-0456">Lyase</keyword>
<comment type="similarity">
    <text evidence="14">Belongs to the DHBP synthase family.</text>
</comment>
<dbReference type="Pfam" id="PF00925">
    <property type="entry name" value="GTP_cyclohydro2"/>
    <property type="match status" value="1"/>
</dbReference>
<comment type="subunit">
    <text evidence="14">Homodimer.</text>
</comment>
<keyword evidence="11 14" id="KW-0460">Magnesium</keyword>
<organism evidence="16 17">
    <name type="scientific">Sessilibacter corallicola</name>
    <dbReference type="NCBI Taxonomy" id="2904075"/>
    <lineage>
        <taxon>Bacteria</taxon>
        <taxon>Pseudomonadati</taxon>
        <taxon>Pseudomonadota</taxon>
        <taxon>Gammaproteobacteria</taxon>
        <taxon>Cellvibrionales</taxon>
        <taxon>Cellvibrionaceae</taxon>
        <taxon>Sessilibacter</taxon>
    </lineage>
</organism>
<feature type="binding site" evidence="14">
    <location>
        <begin position="140"/>
        <end position="144"/>
    </location>
    <ligand>
        <name>D-ribulose 5-phosphate</name>
        <dbReference type="ChEBI" id="CHEBI:58121"/>
    </ligand>
</feature>
<evidence type="ECO:0000256" key="8">
    <source>
        <dbReference type="ARBA" id="ARBA00018836"/>
    </source>
</evidence>
<accession>A0ABQ0A513</accession>
<feature type="site" description="Essential for catalytic activity" evidence="14">
    <location>
        <position position="164"/>
    </location>
</feature>
<keyword evidence="10 14" id="KW-0479">Metal-binding</keyword>
<dbReference type="PANTHER" id="PTHR21327">
    <property type="entry name" value="GTP CYCLOHYDROLASE II-RELATED"/>
    <property type="match status" value="1"/>
</dbReference>
<name>A0ABQ0A513_9GAMM</name>
<dbReference type="InterPro" id="IPR017945">
    <property type="entry name" value="DHBP_synth_RibB-like_a/b_dom"/>
</dbReference>
<comment type="catalytic activity">
    <reaction evidence="1 14">
        <text>D-ribulose 5-phosphate = (2S)-2-hydroxy-3-oxobutyl phosphate + formate + H(+)</text>
        <dbReference type="Rhea" id="RHEA:18457"/>
        <dbReference type="ChEBI" id="CHEBI:15378"/>
        <dbReference type="ChEBI" id="CHEBI:15740"/>
        <dbReference type="ChEBI" id="CHEBI:58121"/>
        <dbReference type="ChEBI" id="CHEBI:58830"/>
        <dbReference type="EC" id="4.1.99.12"/>
    </reaction>
</comment>
<dbReference type="Gene3D" id="3.90.870.10">
    <property type="entry name" value="DHBP synthase"/>
    <property type="match status" value="1"/>
</dbReference>
<evidence type="ECO:0000256" key="1">
    <source>
        <dbReference type="ARBA" id="ARBA00000141"/>
    </source>
</evidence>
<comment type="function">
    <text evidence="3 14">Catalyzes the conversion of D-ribulose 5-phosphate to formate and 3,4-dihydroxy-2-butanone 4-phosphate.</text>
</comment>
<evidence type="ECO:0000256" key="5">
    <source>
        <dbReference type="ARBA" id="ARBA00005520"/>
    </source>
</evidence>
<feature type="binding site" evidence="14">
    <location>
        <begin position="27"/>
        <end position="28"/>
    </location>
    <ligand>
        <name>D-ribulose 5-phosphate</name>
        <dbReference type="ChEBI" id="CHEBI:58121"/>
    </ligand>
</feature>
<dbReference type="SUPFAM" id="SSF55821">
    <property type="entry name" value="YrdC/RibB"/>
    <property type="match status" value="1"/>
</dbReference>
<keyword evidence="17" id="KW-1185">Reference proteome</keyword>
<keyword evidence="12 14" id="KW-0464">Manganese</keyword>
<dbReference type="NCBIfam" id="NF010626">
    <property type="entry name" value="PRK14019.1"/>
    <property type="match status" value="1"/>
</dbReference>
<evidence type="ECO:0000256" key="7">
    <source>
        <dbReference type="ARBA" id="ARBA00012153"/>
    </source>
</evidence>
<evidence type="ECO:0000256" key="13">
    <source>
        <dbReference type="ARBA" id="ARBA00023239"/>
    </source>
</evidence>
<dbReference type="PANTHER" id="PTHR21327:SF34">
    <property type="entry name" value="3,4-DIHYDROXY-2-BUTANONE 4-PHOSPHATE SYNTHASE"/>
    <property type="match status" value="1"/>
</dbReference>
<comment type="cofactor">
    <cofactor evidence="2">
        <name>Mn(2+)</name>
        <dbReference type="ChEBI" id="CHEBI:29035"/>
    </cofactor>
</comment>
<evidence type="ECO:0000256" key="11">
    <source>
        <dbReference type="ARBA" id="ARBA00022842"/>
    </source>
</evidence>
<dbReference type="PIRSF" id="PIRSF001259">
    <property type="entry name" value="RibA"/>
    <property type="match status" value="1"/>
</dbReference>
<feature type="site" description="Essential for catalytic activity" evidence="14">
    <location>
        <position position="126"/>
    </location>
</feature>
<dbReference type="SUPFAM" id="SSF142695">
    <property type="entry name" value="RibA-like"/>
    <property type="match status" value="1"/>
</dbReference>
<evidence type="ECO:0000256" key="10">
    <source>
        <dbReference type="ARBA" id="ARBA00022723"/>
    </source>
</evidence>
<dbReference type="RefSeq" id="WP_233087253.1">
    <property type="nucleotide sequence ID" value="NZ_BAABWN010000002.1"/>
</dbReference>
<feature type="domain" description="GTP cyclohydrolase II" evidence="15">
    <location>
        <begin position="207"/>
        <end position="367"/>
    </location>
</feature>
<evidence type="ECO:0000259" key="15">
    <source>
        <dbReference type="Pfam" id="PF00925"/>
    </source>
</evidence>
<sequence>MQLNTVEELIEDIRQGKMIILMDDEDRENEGDLIMAADMVRPQDINFMATHARGLICLTLTEQRCRTLELPLMVSDNQAAHSTNFTVSIEAAEGVTTGISAADRAKTIRAAVAENAVARDIVQPGHIFPLMAQPGGVLSRAGHTEAGCDLARLAGREPAAAIVEIMNEDGTMARRPDLEKFAKEHDLKVGTIADLIHYRSVKEQTVERVNERRVETLYGEFDLHTYRDLITDEFHFVLSKGEIDPNVPVPVRVHVLNTARDILSILRESDKKYKSWTLTQALEYVQNEGTGVVVLICHSMTTHEIEESIDWLLSGKQNHPSQDAAYRQVGAGAQMLRDLGVRKMNILSAPLKFTALSGFDLEVVERIDAP</sequence>
<evidence type="ECO:0000256" key="6">
    <source>
        <dbReference type="ARBA" id="ARBA00008976"/>
    </source>
</evidence>
<evidence type="ECO:0000256" key="2">
    <source>
        <dbReference type="ARBA" id="ARBA00001936"/>
    </source>
</evidence>
<dbReference type="Gene3D" id="3.40.50.10990">
    <property type="entry name" value="GTP cyclohydrolase II"/>
    <property type="match status" value="1"/>
</dbReference>